<dbReference type="Proteomes" id="UP000264006">
    <property type="component" value="Chromosome"/>
</dbReference>
<dbReference type="PROSITE" id="PS51318">
    <property type="entry name" value="TAT"/>
    <property type="match status" value="1"/>
</dbReference>
<accession>A0A346Y0C7</accession>
<comment type="similarity">
    <text evidence="2 7">Belongs to the peptidase M14 family.</text>
</comment>
<gene>
    <name evidence="10" type="ORF">DVS28_a3249</name>
</gene>
<evidence type="ECO:0000256" key="6">
    <source>
        <dbReference type="ARBA" id="ARBA00023049"/>
    </source>
</evidence>
<dbReference type="InterPro" id="IPR033810">
    <property type="entry name" value="Carboxypeptidase_T"/>
</dbReference>
<name>A0A346Y0C7_9ACTN</name>
<dbReference type="CDD" id="cd03859">
    <property type="entry name" value="M14_CPT"/>
    <property type="match status" value="1"/>
</dbReference>
<reference evidence="10 11" key="1">
    <citation type="submission" date="2018-09" db="EMBL/GenBank/DDBJ databases">
        <title>Complete genome sequence of Euzebya sp. DY32-46 isolated from seawater of Pacific Ocean.</title>
        <authorList>
            <person name="Xu L."/>
            <person name="Wu Y.-H."/>
            <person name="Xu X.-W."/>
        </authorList>
    </citation>
    <scope>NUCLEOTIDE SEQUENCE [LARGE SCALE GENOMIC DNA]</scope>
    <source>
        <strain evidence="10 11">DY32-46</strain>
    </source>
</reference>
<proteinExistence type="inferred from homology"/>
<feature type="region of interest" description="Disordered" evidence="8">
    <location>
        <begin position="318"/>
        <end position="342"/>
    </location>
</feature>
<evidence type="ECO:0000256" key="8">
    <source>
        <dbReference type="SAM" id="MobiDB-lite"/>
    </source>
</evidence>
<evidence type="ECO:0000256" key="2">
    <source>
        <dbReference type="ARBA" id="ARBA00005988"/>
    </source>
</evidence>
<dbReference type="PROSITE" id="PS52035">
    <property type="entry name" value="PEPTIDASE_M14"/>
    <property type="match status" value="1"/>
</dbReference>
<dbReference type="GO" id="GO:0005615">
    <property type="term" value="C:extracellular space"/>
    <property type="evidence" value="ECO:0007669"/>
    <property type="project" value="TreeGrafter"/>
</dbReference>
<dbReference type="EMBL" id="CP031165">
    <property type="protein sequence ID" value="AXV07924.1"/>
    <property type="molecule type" value="Genomic_DNA"/>
</dbReference>
<evidence type="ECO:0000313" key="10">
    <source>
        <dbReference type="EMBL" id="AXV07924.1"/>
    </source>
</evidence>
<evidence type="ECO:0000256" key="7">
    <source>
        <dbReference type="PROSITE-ProRule" id="PRU01379"/>
    </source>
</evidence>
<keyword evidence="5" id="KW-0862">Zinc</keyword>
<evidence type="ECO:0000259" key="9">
    <source>
        <dbReference type="PROSITE" id="PS52035"/>
    </source>
</evidence>
<feature type="domain" description="Peptidase M14" evidence="9">
    <location>
        <begin position="124"/>
        <end position="475"/>
    </location>
</feature>
<dbReference type="Gene3D" id="3.40.630.10">
    <property type="entry name" value="Zn peptidases"/>
    <property type="match status" value="1"/>
</dbReference>
<dbReference type="RefSeq" id="WP_114592346.1">
    <property type="nucleotide sequence ID" value="NZ_CP031165.1"/>
</dbReference>
<evidence type="ECO:0000256" key="5">
    <source>
        <dbReference type="ARBA" id="ARBA00022833"/>
    </source>
</evidence>
<dbReference type="SMART" id="SM00631">
    <property type="entry name" value="Zn_pept"/>
    <property type="match status" value="1"/>
</dbReference>
<sequence>MTFLSRRDLLRYSGAGAAALTAGRSLLVAAPAAASTSSGAGVVGSAGPVVAHVRPTTAAQRLLMAQLDDTHTTFDDGTVEVLLWDGDAARLDAVGMDYELVPTAADAGVARPAGLGPQPGETNGEYRLGSAVYEADLKALVAAHEGTGRVRLLEMPTTSLLGKTVYGVEIATDVANDDGRPVVMHDGMHHCREWPAGEMPMMWAHELLENYDSDPVIASIVDNARTIILPLVNPDGFDRTVEAAAITGQTSDNDIFLGFPLAVTGKGDMWRKNVRALSNEGPLEVTGPIVGGSPVGASQPDAYGIDLNRNYPFHWGDESGSSSIPESQTYRGTQPFSEPETHNVRDLVRSNLPITHITHHTSGQQMLIPWGREPREIRSPDWPVMSRIAREMRDGFDHEGTRFEGNGYDPIQAFNLYPTSGTSRDWGHAATRTIIYTFEHGTEFHGTYSGTIPAMYEQNRGAFVRHSLAAIDETVHARISGEGPAGGTVEVYKAFQTPTNLQLSGTPVISVGGLPEVEDPTGDLLRPTLVDEELRRTVRIGQDGAFDLRVPPSSRPFLLNEKQLDDFEVGDTEPYTVTVRDAAGDVVYVSSVTIERGFHAEIGEDMPSVVATGVIDTNPTPGEWPVPAPD</sequence>
<dbReference type="PANTHER" id="PTHR11705:SF143">
    <property type="entry name" value="SLL0236 PROTEIN"/>
    <property type="match status" value="1"/>
</dbReference>
<dbReference type="PANTHER" id="PTHR11705">
    <property type="entry name" value="PROTEASE FAMILY M14 CARBOXYPEPTIDASE A,B"/>
    <property type="match status" value="1"/>
</dbReference>
<dbReference type="GO" id="GO:0008270">
    <property type="term" value="F:zinc ion binding"/>
    <property type="evidence" value="ECO:0007669"/>
    <property type="project" value="InterPro"/>
</dbReference>
<evidence type="ECO:0000256" key="4">
    <source>
        <dbReference type="ARBA" id="ARBA00022801"/>
    </source>
</evidence>
<evidence type="ECO:0000256" key="3">
    <source>
        <dbReference type="ARBA" id="ARBA00022670"/>
    </source>
</evidence>
<dbReference type="GO" id="GO:0006508">
    <property type="term" value="P:proteolysis"/>
    <property type="evidence" value="ECO:0007669"/>
    <property type="project" value="UniProtKB-KW"/>
</dbReference>
<dbReference type="SUPFAM" id="SSF53187">
    <property type="entry name" value="Zn-dependent exopeptidases"/>
    <property type="match status" value="1"/>
</dbReference>
<evidence type="ECO:0000313" key="11">
    <source>
        <dbReference type="Proteomes" id="UP000264006"/>
    </source>
</evidence>
<dbReference type="InterPro" id="IPR000834">
    <property type="entry name" value="Peptidase_M14"/>
</dbReference>
<keyword evidence="6" id="KW-0482">Metalloprotease</keyword>
<comment type="caution">
    <text evidence="7">Lacks conserved residue(s) required for the propagation of feature annotation.</text>
</comment>
<dbReference type="KEGG" id="euz:DVS28_a3249"/>
<evidence type="ECO:0000256" key="1">
    <source>
        <dbReference type="ARBA" id="ARBA00001947"/>
    </source>
</evidence>
<keyword evidence="11" id="KW-1185">Reference proteome</keyword>
<dbReference type="AlphaFoldDB" id="A0A346Y0C7"/>
<dbReference type="InterPro" id="IPR006311">
    <property type="entry name" value="TAT_signal"/>
</dbReference>
<protein>
    <submittedName>
        <fullName evidence="10">Carboxypeptidase T</fullName>
    </submittedName>
</protein>
<dbReference type="OrthoDB" id="5240362at2"/>
<keyword evidence="3" id="KW-0645">Protease</keyword>
<dbReference type="Pfam" id="PF00246">
    <property type="entry name" value="Peptidase_M14"/>
    <property type="match status" value="1"/>
</dbReference>
<keyword evidence="4" id="KW-0378">Hydrolase</keyword>
<dbReference type="GO" id="GO:0004181">
    <property type="term" value="F:metallocarboxypeptidase activity"/>
    <property type="evidence" value="ECO:0007669"/>
    <property type="project" value="InterPro"/>
</dbReference>
<feature type="compositionally biased region" description="Polar residues" evidence="8">
    <location>
        <begin position="319"/>
        <end position="336"/>
    </location>
</feature>
<comment type="cofactor">
    <cofactor evidence="1">
        <name>Zn(2+)</name>
        <dbReference type="ChEBI" id="CHEBI:29105"/>
    </cofactor>
</comment>
<keyword evidence="10" id="KW-0121">Carboxypeptidase</keyword>
<organism evidence="10 11">
    <name type="scientific">Euzebya pacifica</name>
    <dbReference type="NCBI Taxonomy" id="1608957"/>
    <lineage>
        <taxon>Bacteria</taxon>
        <taxon>Bacillati</taxon>
        <taxon>Actinomycetota</taxon>
        <taxon>Nitriliruptoria</taxon>
        <taxon>Euzebyales</taxon>
    </lineage>
</organism>